<feature type="transmembrane region" description="Helical" evidence="1">
    <location>
        <begin position="203"/>
        <end position="224"/>
    </location>
</feature>
<feature type="transmembrane region" description="Helical" evidence="1">
    <location>
        <begin position="398"/>
        <end position="416"/>
    </location>
</feature>
<feature type="transmembrane region" description="Helical" evidence="1">
    <location>
        <begin position="330"/>
        <end position="351"/>
    </location>
</feature>
<sequence length="511" mass="53761">MELLSNLAMGFGVALSLQNLFWCFVGVFLGTFIGVLPGIGSLATISMLLPITFHLPSTSAIIMLAGIYYGANYGGSTASILLNLPGTPSAAVACLDGYPMSKRGQGGVALMITTIASFVGSTIGILVFTGFAPTLAEIGLMFGPADYFAMMLLGLVAASTLSSGAPVKGIAMVACGLALGLVGTDVQTGQQRFTFGIPQLSDGIGLVVLAMGLFGVAEVIASIGRVSGGKAQYSSSVLPWKGEFWTAMNPSKEDWKRVPGPMLRGSAWGCFFGTLPGTGSTIASFMSYAFEKKISKTPERYGQGAIEGVTAPESANNAASQTAFIPTLTLGIPGDVVMALMLGALIIQGIQPGPRLVTEHPQLFWGLAASFWIGNVMLLILNLPLIGLWVAMLRIPYTILYPAILMFIAIGVFSINNSAFDVYVVGILGVIGYLLMVLRFEPAPLLLGFVLGPLMEEHLRRAMLLSRGDPMVFIERPISAVFCAITLVLVLLAIWSTVKPKKPQGAAQQAT</sequence>
<dbReference type="PANTHER" id="PTHR35342">
    <property type="entry name" value="TRICARBOXYLIC TRANSPORT PROTEIN"/>
    <property type="match status" value="1"/>
</dbReference>
<feature type="transmembrane region" description="Helical" evidence="1">
    <location>
        <begin position="473"/>
        <end position="495"/>
    </location>
</feature>
<name>A0A840Y929_9PROT</name>
<keyword evidence="1" id="KW-0472">Membrane</keyword>
<dbReference type="AlphaFoldDB" id="A0A840Y929"/>
<feature type="domain" description="DUF112" evidence="2">
    <location>
        <begin position="20"/>
        <end position="447"/>
    </location>
</feature>
<evidence type="ECO:0000313" key="4">
    <source>
        <dbReference type="Proteomes" id="UP000562254"/>
    </source>
</evidence>
<gene>
    <name evidence="3" type="ORF">FHS88_003225</name>
</gene>
<reference evidence="3 4" key="1">
    <citation type="submission" date="2020-08" db="EMBL/GenBank/DDBJ databases">
        <title>Genomic Encyclopedia of Type Strains, Phase IV (KMG-IV): sequencing the most valuable type-strain genomes for metagenomic binning, comparative biology and taxonomic classification.</title>
        <authorList>
            <person name="Goeker M."/>
        </authorList>
    </citation>
    <scope>NUCLEOTIDE SEQUENCE [LARGE SCALE GENOMIC DNA]</scope>
    <source>
        <strain evidence="3 4">DSM 25895</strain>
    </source>
</reference>
<comment type="caution">
    <text evidence="3">The sequence shown here is derived from an EMBL/GenBank/DDBJ whole genome shotgun (WGS) entry which is preliminary data.</text>
</comment>
<evidence type="ECO:0000313" key="3">
    <source>
        <dbReference type="EMBL" id="MBB5691082.1"/>
    </source>
</evidence>
<dbReference type="EMBL" id="JACIJE010000009">
    <property type="protein sequence ID" value="MBB5691082.1"/>
    <property type="molecule type" value="Genomic_DNA"/>
</dbReference>
<feature type="transmembrane region" description="Helical" evidence="1">
    <location>
        <begin position="138"/>
        <end position="158"/>
    </location>
</feature>
<dbReference type="InterPro" id="IPR002823">
    <property type="entry name" value="DUF112_TM"/>
</dbReference>
<evidence type="ECO:0000256" key="1">
    <source>
        <dbReference type="SAM" id="Phobius"/>
    </source>
</evidence>
<dbReference type="Pfam" id="PF01970">
    <property type="entry name" value="TctA"/>
    <property type="match status" value="1"/>
</dbReference>
<feature type="transmembrane region" description="Helical" evidence="1">
    <location>
        <begin position="107"/>
        <end position="132"/>
    </location>
</feature>
<keyword evidence="4" id="KW-1185">Reference proteome</keyword>
<evidence type="ECO:0000259" key="2">
    <source>
        <dbReference type="Pfam" id="PF01970"/>
    </source>
</evidence>
<feature type="transmembrane region" description="Helical" evidence="1">
    <location>
        <begin position="20"/>
        <end position="39"/>
    </location>
</feature>
<accession>A0A840Y929</accession>
<feature type="transmembrane region" description="Helical" evidence="1">
    <location>
        <begin position="363"/>
        <end position="391"/>
    </location>
</feature>
<proteinExistence type="predicted"/>
<dbReference type="Proteomes" id="UP000562254">
    <property type="component" value="Unassembled WGS sequence"/>
</dbReference>
<dbReference type="RefSeq" id="WP_184486470.1">
    <property type="nucleotide sequence ID" value="NZ_JAAEDJ010000003.1"/>
</dbReference>
<feature type="transmembrane region" description="Helical" evidence="1">
    <location>
        <begin position="51"/>
        <end position="71"/>
    </location>
</feature>
<dbReference type="PANTHER" id="PTHR35342:SF5">
    <property type="entry name" value="TRICARBOXYLIC TRANSPORT PROTEIN"/>
    <property type="match status" value="1"/>
</dbReference>
<feature type="transmembrane region" description="Helical" evidence="1">
    <location>
        <begin position="422"/>
        <end position="452"/>
    </location>
</feature>
<feature type="transmembrane region" description="Helical" evidence="1">
    <location>
        <begin position="165"/>
        <end position="183"/>
    </location>
</feature>
<keyword evidence="1" id="KW-1133">Transmembrane helix</keyword>
<organism evidence="3 4">
    <name type="scientific">Neoroseomonas alkaliterrae</name>
    <dbReference type="NCBI Taxonomy" id="1452450"/>
    <lineage>
        <taxon>Bacteria</taxon>
        <taxon>Pseudomonadati</taxon>
        <taxon>Pseudomonadota</taxon>
        <taxon>Alphaproteobacteria</taxon>
        <taxon>Acetobacterales</taxon>
        <taxon>Acetobacteraceae</taxon>
        <taxon>Neoroseomonas</taxon>
    </lineage>
</organism>
<keyword evidence="1" id="KW-0812">Transmembrane</keyword>
<protein>
    <submittedName>
        <fullName evidence="3">TctA family transporter</fullName>
    </submittedName>
</protein>